<keyword evidence="5 9" id="KW-0235">DNA replication</keyword>
<feature type="domain" description="RecF/RecN/SMC N-terminal" evidence="10">
    <location>
        <begin position="2"/>
        <end position="348"/>
    </location>
</feature>
<keyword evidence="4 9" id="KW-0963">Cytoplasm</keyword>
<evidence type="ECO:0000256" key="4">
    <source>
        <dbReference type="ARBA" id="ARBA00022490"/>
    </source>
</evidence>
<proteinExistence type="inferred from homology"/>
<dbReference type="InterPro" id="IPR027417">
    <property type="entry name" value="P-loop_NTPase"/>
</dbReference>
<dbReference type="GO" id="GO:0000731">
    <property type="term" value="P:DNA synthesis involved in DNA repair"/>
    <property type="evidence" value="ECO:0007669"/>
    <property type="project" value="TreeGrafter"/>
</dbReference>
<dbReference type="HAMAP" id="MF_00365">
    <property type="entry name" value="RecF"/>
    <property type="match status" value="1"/>
</dbReference>
<dbReference type="PANTHER" id="PTHR32182">
    <property type="entry name" value="DNA REPLICATION AND REPAIR PROTEIN RECF"/>
    <property type="match status" value="1"/>
</dbReference>
<dbReference type="PROSITE" id="PS00617">
    <property type="entry name" value="RECF_1"/>
    <property type="match status" value="1"/>
</dbReference>
<evidence type="ECO:0000313" key="11">
    <source>
        <dbReference type="EMBL" id="KPJ49205.1"/>
    </source>
</evidence>
<evidence type="ECO:0000256" key="8">
    <source>
        <dbReference type="ARBA" id="ARBA00023125"/>
    </source>
</evidence>
<dbReference type="Gene3D" id="1.20.1050.90">
    <property type="entry name" value="RecF/RecN/SMC, N-terminal domain"/>
    <property type="match status" value="1"/>
</dbReference>
<evidence type="ECO:0000256" key="9">
    <source>
        <dbReference type="HAMAP-Rule" id="MF_00365"/>
    </source>
</evidence>
<dbReference type="GO" id="GO:0009432">
    <property type="term" value="P:SOS response"/>
    <property type="evidence" value="ECO:0007669"/>
    <property type="project" value="UniProtKB-UniRule"/>
</dbReference>
<dbReference type="GO" id="GO:0006260">
    <property type="term" value="P:DNA replication"/>
    <property type="evidence" value="ECO:0007669"/>
    <property type="project" value="UniProtKB-UniRule"/>
</dbReference>
<evidence type="ECO:0000256" key="7">
    <source>
        <dbReference type="ARBA" id="ARBA00022840"/>
    </source>
</evidence>
<dbReference type="AlphaFoldDB" id="A0A0S7WGB1"/>
<keyword evidence="8 9" id="KW-0238">DNA-binding</keyword>
<dbReference type="GO" id="GO:0005524">
    <property type="term" value="F:ATP binding"/>
    <property type="evidence" value="ECO:0007669"/>
    <property type="project" value="UniProtKB-UniRule"/>
</dbReference>
<dbReference type="GO" id="GO:0005737">
    <property type="term" value="C:cytoplasm"/>
    <property type="evidence" value="ECO:0007669"/>
    <property type="project" value="UniProtKB-SubCell"/>
</dbReference>
<keyword evidence="9" id="KW-0234">DNA repair</keyword>
<dbReference type="Pfam" id="PF02463">
    <property type="entry name" value="SMC_N"/>
    <property type="match status" value="1"/>
</dbReference>
<keyword evidence="9" id="KW-0742">SOS response</keyword>
<evidence type="ECO:0000256" key="6">
    <source>
        <dbReference type="ARBA" id="ARBA00022741"/>
    </source>
</evidence>
<reference evidence="11 12" key="1">
    <citation type="journal article" date="2015" name="Microbiome">
        <title>Genomic resolution of linkages in carbon, nitrogen, and sulfur cycling among widespread estuary sediment bacteria.</title>
        <authorList>
            <person name="Baker B.J."/>
            <person name="Lazar C.S."/>
            <person name="Teske A.P."/>
            <person name="Dick G.J."/>
        </authorList>
    </citation>
    <scope>NUCLEOTIDE SEQUENCE [LARGE SCALE GENOMIC DNA]</scope>
    <source>
        <strain evidence="11">DG_26</strain>
    </source>
</reference>
<comment type="subcellular location">
    <subcellularLocation>
        <location evidence="1 9">Cytoplasm</location>
    </subcellularLocation>
</comment>
<organism evidence="11 12">
    <name type="scientific">candidate division TA06 bacterium DG_26</name>
    <dbReference type="NCBI Taxonomy" id="1703771"/>
    <lineage>
        <taxon>Bacteria</taxon>
        <taxon>Bacteria division TA06</taxon>
    </lineage>
</organism>
<evidence type="ECO:0000313" key="12">
    <source>
        <dbReference type="Proteomes" id="UP000051124"/>
    </source>
</evidence>
<dbReference type="InterPro" id="IPR018078">
    <property type="entry name" value="DNA-binding_RecF_CS"/>
</dbReference>
<dbReference type="Proteomes" id="UP000051124">
    <property type="component" value="Unassembled WGS sequence"/>
</dbReference>
<dbReference type="GO" id="GO:0006302">
    <property type="term" value="P:double-strand break repair"/>
    <property type="evidence" value="ECO:0007669"/>
    <property type="project" value="TreeGrafter"/>
</dbReference>
<keyword evidence="9" id="KW-0227">DNA damage</keyword>
<sequence>MYLQDLQLSNFRNFGELSVSFSPGLNVIHGENGAGKTNLFEAIYYCAILRSHRKRRDDELVTFGTDFFKILAVTAQGTRLTRFEIVYGKDQIPSKRVWLNGAPVERLSSMVGEFKSVILSFDDLTLVSGPPYHRRRFLDILLSEMSSSYLADIIAYRRVLQQRNRLLWEMKTNRKKDAQLLESWDSQLIELGSRIVSKRREISEGLFGLVAKYCGSLGIRSRVKLLYVPSFSTGNSVKESFERALMKEREREFQRSQTLIGPHRDEIQVSLDGVSLRRFGSCGQQRLVAVAMRFAEAGLLHEFYKDPPIVMLDEILGELDLQTREKVLTHLRDYRQVLIASVSPLLMDDPDASHYSLVNGVLEWKK</sequence>
<gene>
    <name evidence="9" type="primary">recF</name>
    <name evidence="11" type="ORF">AMJ40_06060</name>
</gene>
<dbReference type="InterPro" id="IPR003395">
    <property type="entry name" value="RecF/RecN/SMC_N"/>
</dbReference>
<protein>
    <recommendedName>
        <fullName evidence="3 9">DNA replication and repair protein RecF</fullName>
    </recommendedName>
</protein>
<dbReference type="InterPro" id="IPR042174">
    <property type="entry name" value="RecF_2"/>
</dbReference>
<evidence type="ECO:0000256" key="1">
    <source>
        <dbReference type="ARBA" id="ARBA00004496"/>
    </source>
</evidence>
<dbReference type="SUPFAM" id="SSF52540">
    <property type="entry name" value="P-loop containing nucleoside triphosphate hydrolases"/>
    <property type="match status" value="1"/>
</dbReference>
<evidence type="ECO:0000256" key="5">
    <source>
        <dbReference type="ARBA" id="ARBA00022705"/>
    </source>
</evidence>
<dbReference type="EMBL" id="LIZT01000070">
    <property type="protein sequence ID" value="KPJ49205.1"/>
    <property type="molecule type" value="Genomic_DNA"/>
</dbReference>
<comment type="similarity">
    <text evidence="2 9">Belongs to the RecF family.</text>
</comment>
<comment type="caution">
    <text evidence="11">The sequence shown here is derived from an EMBL/GenBank/DDBJ whole genome shotgun (WGS) entry which is preliminary data.</text>
</comment>
<evidence type="ECO:0000256" key="3">
    <source>
        <dbReference type="ARBA" id="ARBA00020170"/>
    </source>
</evidence>
<keyword evidence="6 9" id="KW-0547">Nucleotide-binding</keyword>
<dbReference type="GO" id="GO:0003697">
    <property type="term" value="F:single-stranded DNA binding"/>
    <property type="evidence" value="ECO:0007669"/>
    <property type="project" value="UniProtKB-UniRule"/>
</dbReference>
<feature type="binding site" evidence="9">
    <location>
        <begin position="30"/>
        <end position="37"/>
    </location>
    <ligand>
        <name>ATP</name>
        <dbReference type="ChEBI" id="CHEBI:30616"/>
    </ligand>
</feature>
<evidence type="ECO:0000256" key="2">
    <source>
        <dbReference type="ARBA" id="ARBA00008016"/>
    </source>
</evidence>
<dbReference type="InterPro" id="IPR001238">
    <property type="entry name" value="DNA-binding_RecF"/>
</dbReference>
<dbReference type="Gene3D" id="3.40.50.300">
    <property type="entry name" value="P-loop containing nucleotide triphosphate hydrolases"/>
    <property type="match status" value="1"/>
</dbReference>
<dbReference type="PANTHER" id="PTHR32182:SF0">
    <property type="entry name" value="DNA REPLICATION AND REPAIR PROTEIN RECF"/>
    <property type="match status" value="1"/>
</dbReference>
<keyword evidence="7 9" id="KW-0067">ATP-binding</keyword>
<accession>A0A0S7WGB1</accession>
<name>A0A0S7WGB1_UNCT6</name>
<dbReference type="NCBIfam" id="TIGR00611">
    <property type="entry name" value="recf"/>
    <property type="match status" value="1"/>
</dbReference>
<comment type="function">
    <text evidence="9">The RecF protein is involved in DNA metabolism; it is required for DNA replication and normal SOS inducibility. RecF binds preferentially to single-stranded, linear DNA. It also seems to bind ATP.</text>
</comment>
<evidence type="ECO:0000259" key="10">
    <source>
        <dbReference type="Pfam" id="PF02463"/>
    </source>
</evidence>